<sequence>MTSTDNTYILVTGANRGIGYDLVLTLLKRYPNAVIFASARDPSSANALNELASKDSRVHVIKLITDDEGSNKSAVEEIKKVTDRLDIVVANAGINSPFVPVHTESTEFYKTNFQVNTLGPLYLYQATYPLLIETRTDSSTLPPPKFFITSSMVGSTGGVPALYVNGSYGASKAAVNHIASAIHHQTEKAGAVVIPYHPGPVDTDMARKTAGEMGFQPEKIPGAISAEQCGNEYADLIVKATRAEHGGKFWAQGFAEPIPW</sequence>
<organism evidence="1 2">
    <name type="scientific">Naganishia adeliensis</name>
    <dbReference type="NCBI Taxonomy" id="92952"/>
    <lineage>
        <taxon>Eukaryota</taxon>
        <taxon>Fungi</taxon>
        <taxon>Dikarya</taxon>
        <taxon>Basidiomycota</taxon>
        <taxon>Agaricomycotina</taxon>
        <taxon>Tremellomycetes</taxon>
        <taxon>Filobasidiales</taxon>
        <taxon>Filobasidiaceae</taxon>
        <taxon>Naganishia</taxon>
    </lineage>
</organism>
<comment type="caution">
    <text evidence="1">The sequence shown here is derived from an EMBL/GenBank/DDBJ whole genome shotgun (WGS) entry which is preliminary data.</text>
</comment>
<dbReference type="Proteomes" id="UP001230649">
    <property type="component" value="Unassembled WGS sequence"/>
</dbReference>
<proteinExistence type="predicted"/>
<evidence type="ECO:0000313" key="2">
    <source>
        <dbReference type="Proteomes" id="UP001230649"/>
    </source>
</evidence>
<dbReference type="EMBL" id="JASBWS010000090">
    <property type="protein sequence ID" value="KAJ9098818.1"/>
    <property type="molecule type" value="Genomic_DNA"/>
</dbReference>
<gene>
    <name evidence="1" type="ORF">QFC20_005871</name>
</gene>
<name>A0ACC2VI49_9TREE</name>
<reference evidence="1" key="1">
    <citation type="submission" date="2023-04" db="EMBL/GenBank/DDBJ databases">
        <title>Draft Genome sequencing of Naganishia species isolated from polar environments using Oxford Nanopore Technology.</title>
        <authorList>
            <person name="Leo P."/>
            <person name="Venkateswaran K."/>
        </authorList>
    </citation>
    <scope>NUCLEOTIDE SEQUENCE</scope>
    <source>
        <strain evidence="1">MNA-CCFEE 5262</strain>
    </source>
</reference>
<keyword evidence="2" id="KW-1185">Reference proteome</keyword>
<accession>A0ACC2VI49</accession>
<protein>
    <submittedName>
        <fullName evidence="1">Uncharacterized protein</fullName>
    </submittedName>
</protein>
<evidence type="ECO:0000313" key="1">
    <source>
        <dbReference type="EMBL" id="KAJ9098818.1"/>
    </source>
</evidence>